<dbReference type="InterPro" id="IPR047817">
    <property type="entry name" value="ABC2_TM_bact-type"/>
</dbReference>
<evidence type="ECO:0000256" key="4">
    <source>
        <dbReference type="ARBA" id="ARBA00022475"/>
    </source>
</evidence>
<dbReference type="RefSeq" id="WP_021668492.1">
    <property type="nucleotide sequence ID" value="NZ_UGTL01000001.1"/>
</dbReference>
<proteinExistence type="inferred from homology"/>
<dbReference type="Pfam" id="PF12698">
    <property type="entry name" value="ABC2_membrane_3"/>
    <property type="match status" value="1"/>
</dbReference>
<dbReference type="EMBL" id="UGTL01000001">
    <property type="protein sequence ID" value="SUB85263.1"/>
    <property type="molecule type" value="Genomic_DNA"/>
</dbReference>
<dbReference type="Gene3D" id="3.40.1710.10">
    <property type="entry name" value="abc type-2 transporter like domain"/>
    <property type="match status" value="1"/>
</dbReference>
<dbReference type="GO" id="GO:0005886">
    <property type="term" value="C:plasma membrane"/>
    <property type="evidence" value="ECO:0007669"/>
    <property type="project" value="UniProtKB-SubCell"/>
</dbReference>
<feature type="domain" description="ABC transmembrane type-2" evidence="9">
    <location>
        <begin position="149"/>
        <end position="374"/>
    </location>
</feature>
<evidence type="ECO:0000256" key="8">
    <source>
        <dbReference type="SAM" id="Phobius"/>
    </source>
</evidence>
<feature type="transmembrane region" description="Helical" evidence="8">
    <location>
        <begin position="294"/>
        <end position="312"/>
    </location>
</feature>
<evidence type="ECO:0000259" key="9">
    <source>
        <dbReference type="PROSITE" id="PS51012"/>
    </source>
</evidence>
<feature type="transmembrane region" description="Helical" evidence="8">
    <location>
        <begin position="181"/>
        <end position="202"/>
    </location>
</feature>
<keyword evidence="5 8" id="KW-0812">Transmembrane</keyword>
<evidence type="ECO:0000256" key="3">
    <source>
        <dbReference type="ARBA" id="ARBA00022448"/>
    </source>
</evidence>
<evidence type="ECO:0000313" key="10">
    <source>
        <dbReference type="EMBL" id="SUB85263.1"/>
    </source>
</evidence>
<comment type="subcellular location">
    <subcellularLocation>
        <location evidence="1">Cell membrane</location>
        <topology evidence="1">Multi-pass membrane protein</topology>
    </subcellularLocation>
</comment>
<dbReference type="Proteomes" id="UP000254072">
    <property type="component" value="Unassembled WGS sequence"/>
</dbReference>
<gene>
    <name evidence="10" type="primary">ybhR_1</name>
    <name evidence="10" type="ORF">NCTC11157_00987</name>
</gene>
<feature type="transmembrane region" description="Helical" evidence="8">
    <location>
        <begin position="232"/>
        <end position="256"/>
    </location>
</feature>
<dbReference type="OrthoDB" id="9808686at2"/>
<evidence type="ECO:0000256" key="2">
    <source>
        <dbReference type="ARBA" id="ARBA00007783"/>
    </source>
</evidence>
<dbReference type="AlphaFoldDB" id="A0A379DXR2"/>
<evidence type="ECO:0000313" key="11">
    <source>
        <dbReference type="Proteomes" id="UP000254072"/>
    </source>
</evidence>
<feature type="transmembrane region" description="Helical" evidence="8">
    <location>
        <begin position="319"/>
        <end position="340"/>
    </location>
</feature>
<dbReference type="GO" id="GO:0140359">
    <property type="term" value="F:ABC-type transporter activity"/>
    <property type="evidence" value="ECO:0007669"/>
    <property type="project" value="InterPro"/>
</dbReference>
<dbReference type="InterPro" id="IPR051449">
    <property type="entry name" value="ABC-2_transporter_component"/>
</dbReference>
<protein>
    <submittedName>
        <fullName evidence="10">Inner membrane transport permease ybhR</fullName>
    </submittedName>
</protein>
<evidence type="ECO:0000256" key="6">
    <source>
        <dbReference type="ARBA" id="ARBA00022989"/>
    </source>
</evidence>
<accession>A0A379DXR2</accession>
<feature type="transmembrane region" description="Helical" evidence="8">
    <location>
        <begin position="352"/>
        <end position="371"/>
    </location>
</feature>
<evidence type="ECO:0000256" key="1">
    <source>
        <dbReference type="ARBA" id="ARBA00004651"/>
    </source>
</evidence>
<comment type="similarity">
    <text evidence="2">Belongs to the ABC-2 integral membrane protein family.</text>
</comment>
<dbReference type="InterPro" id="IPR013525">
    <property type="entry name" value="ABC2_TM"/>
</dbReference>
<dbReference type="PANTHER" id="PTHR30294">
    <property type="entry name" value="MEMBRANE COMPONENT OF ABC TRANSPORTER YHHJ-RELATED"/>
    <property type="match status" value="1"/>
</dbReference>
<keyword evidence="7 8" id="KW-0472">Membrane</keyword>
<feature type="transmembrane region" description="Helical" evidence="8">
    <location>
        <begin position="263"/>
        <end position="282"/>
    </location>
</feature>
<keyword evidence="4" id="KW-1003">Cell membrane</keyword>
<reference evidence="10 11" key="1">
    <citation type="submission" date="2018-06" db="EMBL/GenBank/DDBJ databases">
        <authorList>
            <consortium name="Pathogen Informatics"/>
            <person name="Doyle S."/>
        </authorList>
    </citation>
    <scope>NUCLEOTIDE SEQUENCE [LARGE SCALE GENOMIC DNA]</scope>
    <source>
        <strain evidence="10 11">NCTC11157</strain>
    </source>
</reference>
<dbReference type="GeneID" id="91082190"/>
<keyword evidence="6 8" id="KW-1133">Transmembrane helix</keyword>
<evidence type="ECO:0000256" key="5">
    <source>
        <dbReference type="ARBA" id="ARBA00022692"/>
    </source>
</evidence>
<sequence>MDNKEPKKHKRQNIKRLRFLLEKEFLQIFRNGFMPKMIVAFPLFVMCIMPWVLTMDVKNIKVDVVDNDHSTLSQQLVQHIVASNYFIFHKQQNTYTEAMKSIEKSETDIIITIPQHFERDKMNGLMPQVFIAANTVNGTKGMMGSSYLSNIVTRQLYPEIDVIESNISTLYLYNKHLNYKLYMIPSLIAMLLMMLCGFLPTLNIVAEKEAGTIEAINVTPVGKWTFILAKLIPYWLIAILVVTICFIIAWLLYGITSVGSLPLVYLLCILLAFVFSGLGLVISNYNETMQQAAFTMWFIIMIMIMMSGLFTPSRSMPDWAYATTYLNPMHYFIGAIRTIFVRGGDFQSIASQVWSLLAFAIAMDTWAVVSYKKNSK</sequence>
<organism evidence="10 11">
    <name type="scientific">Prevotella disiens</name>
    <dbReference type="NCBI Taxonomy" id="28130"/>
    <lineage>
        <taxon>Bacteria</taxon>
        <taxon>Pseudomonadati</taxon>
        <taxon>Bacteroidota</taxon>
        <taxon>Bacteroidia</taxon>
        <taxon>Bacteroidales</taxon>
        <taxon>Prevotellaceae</taxon>
        <taxon>Prevotella</taxon>
    </lineage>
</organism>
<feature type="transmembrane region" description="Helical" evidence="8">
    <location>
        <begin position="33"/>
        <end position="53"/>
    </location>
</feature>
<keyword evidence="3" id="KW-0813">Transport</keyword>
<dbReference type="PANTHER" id="PTHR30294:SF29">
    <property type="entry name" value="MULTIDRUG ABC TRANSPORTER PERMEASE YBHS-RELATED"/>
    <property type="match status" value="1"/>
</dbReference>
<evidence type="ECO:0000256" key="7">
    <source>
        <dbReference type="ARBA" id="ARBA00023136"/>
    </source>
</evidence>
<name>A0A379DXR2_9BACT</name>
<dbReference type="PROSITE" id="PS51012">
    <property type="entry name" value="ABC_TM2"/>
    <property type="match status" value="1"/>
</dbReference>